<dbReference type="Proteomes" id="UP000805841">
    <property type="component" value="Unassembled WGS sequence"/>
</dbReference>
<organism evidence="1 2">
    <name type="scientific">Pseudomonas typographi</name>
    <dbReference type="NCBI Taxonomy" id="2715964"/>
    <lineage>
        <taxon>Bacteria</taxon>
        <taxon>Pseudomonadati</taxon>
        <taxon>Pseudomonadota</taxon>
        <taxon>Gammaproteobacteria</taxon>
        <taxon>Pseudomonadales</taxon>
        <taxon>Pseudomonadaceae</taxon>
        <taxon>Pseudomonas</taxon>
    </lineage>
</organism>
<comment type="caution">
    <text evidence="1">The sequence shown here is derived from an EMBL/GenBank/DDBJ whole genome shotgun (WGS) entry which is preliminary data.</text>
</comment>
<keyword evidence="2" id="KW-1185">Reference proteome</keyword>
<reference evidence="1 2" key="1">
    <citation type="journal article" date="2020" name="Insects">
        <title>Bacteria Belonging to Pseudomonas typographi sp. nov. from the Bark Beetle Ips typographus Have Genomic Potential to Aid in the Host Ecology.</title>
        <authorList>
            <person name="Peral-Aranega E."/>
            <person name="Saati-Santamaria Z."/>
            <person name="Kolarik M."/>
            <person name="Rivas R."/>
            <person name="Garcia-Fraile P."/>
        </authorList>
    </citation>
    <scope>NUCLEOTIDE SEQUENCE [LARGE SCALE GENOMIC DNA]</scope>
    <source>
        <strain evidence="1 2">CA3A</strain>
    </source>
</reference>
<proteinExistence type="predicted"/>
<evidence type="ECO:0000313" key="1">
    <source>
        <dbReference type="EMBL" id="MBD1599772.1"/>
    </source>
</evidence>
<name>A0ABR7Z2U3_9PSED</name>
<gene>
    <name evidence="1" type="ORF">HAQ05_13795</name>
</gene>
<dbReference type="RefSeq" id="WP_190421495.1">
    <property type="nucleotide sequence ID" value="NZ_JAAOCA010000016.1"/>
</dbReference>
<dbReference type="EMBL" id="JAAOCA010000016">
    <property type="protein sequence ID" value="MBD1599772.1"/>
    <property type="molecule type" value="Genomic_DNA"/>
</dbReference>
<dbReference type="InterPro" id="IPR009371">
    <property type="entry name" value="T3SS_HrpF"/>
</dbReference>
<evidence type="ECO:0000313" key="2">
    <source>
        <dbReference type="Proteomes" id="UP000805841"/>
    </source>
</evidence>
<accession>A0ABR7Z2U3</accession>
<dbReference type="Pfam" id="PF06266">
    <property type="entry name" value="HrpF"/>
    <property type="match status" value="1"/>
</dbReference>
<protein>
    <submittedName>
        <fullName evidence="1">Type III secretion protein</fullName>
    </submittedName>
</protein>
<sequence>MLSMKSLQNRLDHAYKNAQSDMDDAEMVASESGDVEDMRAFNDASSKTQVANTILNESLRAKHGITKAIIDGIQ</sequence>